<evidence type="ECO:0000259" key="3">
    <source>
        <dbReference type="PROSITE" id="PS01179"/>
    </source>
</evidence>
<dbReference type="FunCoup" id="F6T5W3">
    <property type="interactions" value="2"/>
</dbReference>
<dbReference type="STRING" id="7719.ENSCINP00000000146"/>
<dbReference type="KEGG" id="cin:100182079"/>
<feature type="region of interest" description="Disordered" evidence="2">
    <location>
        <begin position="228"/>
        <end position="255"/>
    </location>
</feature>
<dbReference type="InParanoid" id="F6T5W3"/>
<protein>
    <submittedName>
        <fullName evidence="4">PTB domain-containing engulfment adapter protein 1</fullName>
    </submittedName>
</protein>
<dbReference type="SUPFAM" id="SSF50729">
    <property type="entry name" value="PH domain-like"/>
    <property type="match status" value="1"/>
</dbReference>
<evidence type="ECO:0000313" key="4">
    <source>
        <dbReference type="Ensembl" id="ENSCINP00000000146.3"/>
    </source>
</evidence>
<evidence type="ECO:0000256" key="1">
    <source>
        <dbReference type="SAM" id="Coils"/>
    </source>
</evidence>
<reference evidence="5" key="1">
    <citation type="journal article" date="2002" name="Science">
        <title>The draft genome of Ciona intestinalis: insights into chordate and vertebrate origins.</title>
        <authorList>
            <person name="Dehal P."/>
            <person name="Satou Y."/>
            <person name="Campbell R.K."/>
            <person name="Chapman J."/>
            <person name="Degnan B."/>
            <person name="De Tomaso A."/>
            <person name="Davidson B."/>
            <person name="Di Gregorio A."/>
            <person name="Gelpke M."/>
            <person name="Goodstein D.M."/>
            <person name="Harafuji N."/>
            <person name="Hastings K.E."/>
            <person name="Ho I."/>
            <person name="Hotta K."/>
            <person name="Huang W."/>
            <person name="Kawashima T."/>
            <person name="Lemaire P."/>
            <person name="Martinez D."/>
            <person name="Meinertzhagen I.A."/>
            <person name="Necula S."/>
            <person name="Nonaka M."/>
            <person name="Putnam N."/>
            <person name="Rash S."/>
            <person name="Saiga H."/>
            <person name="Satake M."/>
            <person name="Terry A."/>
            <person name="Yamada L."/>
            <person name="Wang H.G."/>
            <person name="Awazu S."/>
            <person name="Azumi K."/>
            <person name="Boore J."/>
            <person name="Branno M."/>
            <person name="Chin-Bow S."/>
            <person name="DeSantis R."/>
            <person name="Doyle S."/>
            <person name="Francino P."/>
            <person name="Keys D.N."/>
            <person name="Haga S."/>
            <person name="Hayashi H."/>
            <person name="Hino K."/>
            <person name="Imai K.S."/>
            <person name="Inaba K."/>
            <person name="Kano S."/>
            <person name="Kobayashi K."/>
            <person name="Kobayashi M."/>
            <person name="Lee B.I."/>
            <person name="Makabe K.W."/>
            <person name="Manohar C."/>
            <person name="Matassi G."/>
            <person name="Medina M."/>
            <person name="Mochizuki Y."/>
            <person name="Mount S."/>
            <person name="Morishita T."/>
            <person name="Miura S."/>
            <person name="Nakayama A."/>
            <person name="Nishizaka S."/>
            <person name="Nomoto H."/>
            <person name="Ohta F."/>
            <person name="Oishi K."/>
            <person name="Rigoutsos I."/>
            <person name="Sano M."/>
            <person name="Sasaki A."/>
            <person name="Sasakura Y."/>
            <person name="Shoguchi E."/>
            <person name="Shin-i T."/>
            <person name="Spagnuolo A."/>
            <person name="Stainier D."/>
            <person name="Suzuki M.M."/>
            <person name="Tassy O."/>
            <person name="Takatori N."/>
            <person name="Tokuoka M."/>
            <person name="Yagi K."/>
            <person name="Yoshizaki F."/>
            <person name="Wada S."/>
            <person name="Zhang C."/>
            <person name="Hyatt P.D."/>
            <person name="Larimer F."/>
            <person name="Detter C."/>
            <person name="Doggett N."/>
            <person name="Glavina T."/>
            <person name="Hawkins T."/>
            <person name="Richardson P."/>
            <person name="Lucas S."/>
            <person name="Kohara Y."/>
            <person name="Levine M."/>
            <person name="Satoh N."/>
            <person name="Rokhsar D.S."/>
        </authorList>
    </citation>
    <scope>NUCLEOTIDE SEQUENCE [LARGE SCALE GENOMIC DNA]</scope>
</reference>
<dbReference type="GeneTree" id="ENSGT00940000156186"/>
<name>F6T5W3_CIOIN</name>
<dbReference type="InterPro" id="IPR006020">
    <property type="entry name" value="PTB/PI_dom"/>
</dbReference>
<dbReference type="SMART" id="SM00462">
    <property type="entry name" value="PTB"/>
    <property type="match status" value="1"/>
</dbReference>
<feature type="compositionally biased region" description="Polar residues" evidence="2">
    <location>
        <begin position="232"/>
        <end position="255"/>
    </location>
</feature>
<dbReference type="InterPro" id="IPR011993">
    <property type="entry name" value="PH-like_dom_sf"/>
</dbReference>
<gene>
    <name evidence="4" type="primary">LOC100182079</name>
</gene>
<feature type="coiled-coil region" evidence="1">
    <location>
        <begin position="159"/>
        <end position="186"/>
    </location>
</feature>
<feature type="region of interest" description="Disordered" evidence="2">
    <location>
        <begin position="315"/>
        <end position="362"/>
    </location>
</feature>
<keyword evidence="5" id="KW-1185">Reference proteome</keyword>
<dbReference type="PANTHER" id="PTHR11232:SF77">
    <property type="entry name" value="GULP PTB DOMAIN CONTAINING ENGULFMENT ADAPTOR 1"/>
    <property type="match status" value="1"/>
</dbReference>
<dbReference type="Pfam" id="PF00640">
    <property type="entry name" value="PID"/>
    <property type="match status" value="1"/>
</dbReference>
<feature type="domain" description="PID" evidence="3">
    <location>
        <begin position="20"/>
        <end position="151"/>
    </location>
</feature>
<dbReference type="Proteomes" id="UP000008144">
    <property type="component" value="Unassembled WGS sequence"/>
</dbReference>
<feature type="compositionally biased region" description="Polar residues" evidence="2">
    <location>
        <begin position="315"/>
        <end position="337"/>
    </location>
</feature>
<proteinExistence type="predicted"/>
<organism evidence="4 5">
    <name type="scientific">Ciona intestinalis</name>
    <name type="common">Transparent sea squirt</name>
    <name type="synonym">Ascidia intestinalis</name>
    <dbReference type="NCBI Taxonomy" id="7719"/>
    <lineage>
        <taxon>Eukaryota</taxon>
        <taxon>Metazoa</taxon>
        <taxon>Chordata</taxon>
        <taxon>Tunicata</taxon>
        <taxon>Ascidiacea</taxon>
        <taxon>Phlebobranchia</taxon>
        <taxon>Cionidae</taxon>
        <taxon>Ciona</taxon>
    </lineage>
</organism>
<dbReference type="RefSeq" id="XP_026693933.1">
    <property type="nucleotide sequence ID" value="XM_026838132.1"/>
</dbReference>
<dbReference type="OrthoDB" id="10057585at2759"/>
<evidence type="ECO:0000256" key="2">
    <source>
        <dbReference type="SAM" id="MobiDB-lite"/>
    </source>
</evidence>
<reference evidence="4" key="3">
    <citation type="submission" date="2025-09" db="UniProtKB">
        <authorList>
            <consortium name="Ensembl"/>
        </authorList>
    </citation>
    <scope>IDENTIFICATION</scope>
</reference>
<dbReference type="Ensembl" id="ENSCINT00000000146.3">
    <property type="protein sequence ID" value="ENSCINP00000000146.3"/>
    <property type="gene ID" value="ENSCING00000000096.3"/>
</dbReference>
<sequence>MVLGPNKWIHQDTTLLNHKVVYIAKFIGVIEASGPRGMAVVREAIQKLKFSHHIKHTEGNKAAKVELSINVHGLIITDVKTKGILHNIPLERVSFCADDKQDPRLFSFIARADDGKHYCYGLDSQHEANHITLAIGQSFQLAYTSVIKSDEGGVASKQVMDLNKRIQDLEKENFMLKHRISELEKDSIAQKENKSLEYTSHYVPSTPVVPVKDEFDMLAFLPPKPTLVKPSSPLQGNQTARTSKNLSASNSPTYHDTKNLLETNVDSIGDFMKLNEELNRFNSASKTKKSELIGNLLSSPTFSNFLQQLSSTLPHANQPASQNKSVSAQCSAESGKQGNKLINKAHGSGNKQRNLNRGEDFNRKMKILEEGFSKGLTMQEAESSLDAFDPLKLGK</sequence>
<reference evidence="4" key="2">
    <citation type="submission" date="2025-08" db="UniProtKB">
        <authorList>
            <consortium name="Ensembl"/>
        </authorList>
    </citation>
    <scope>IDENTIFICATION</scope>
</reference>
<dbReference type="PANTHER" id="PTHR11232">
    <property type="entry name" value="PHOSPHOTYROSINE INTERACTION DOMAIN-CONTAINING FAMILY MEMBER"/>
    <property type="match status" value="1"/>
</dbReference>
<dbReference type="Gene3D" id="2.30.29.30">
    <property type="entry name" value="Pleckstrin-homology domain (PH domain)/Phosphotyrosine-binding domain (PTB)"/>
    <property type="match status" value="1"/>
</dbReference>
<dbReference type="HOGENOM" id="CLU_698202_0_0_1"/>
<dbReference type="AlphaFoldDB" id="F6T5W3"/>
<dbReference type="InterPro" id="IPR051133">
    <property type="entry name" value="Adapter_Engulfment-Domain"/>
</dbReference>
<dbReference type="GeneID" id="100182079"/>
<accession>F6T5W3</accession>
<dbReference type="PROSITE" id="PS01179">
    <property type="entry name" value="PID"/>
    <property type="match status" value="1"/>
</dbReference>
<evidence type="ECO:0000313" key="5">
    <source>
        <dbReference type="Proteomes" id="UP000008144"/>
    </source>
</evidence>
<keyword evidence="1" id="KW-0175">Coiled coil</keyword>